<gene>
    <name evidence="1" type="ORF">NK667_11490</name>
</gene>
<reference evidence="1" key="1">
    <citation type="submission" date="2022-07" db="EMBL/GenBank/DDBJ databases">
        <title>Pseudomonas nunamit sp. nov. an antifungal species isolated from Greenland.</title>
        <authorList>
            <person name="Ntana F."/>
            <person name="Hennessy R.C."/>
            <person name="Zervas A."/>
            <person name="Stougaard P."/>
        </authorList>
    </citation>
    <scope>NUCLEOTIDE SEQUENCE</scope>
    <source>
        <strain evidence="1">In5</strain>
    </source>
</reference>
<dbReference type="RefSeq" id="WP_054614793.1">
    <property type="nucleotide sequence ID" value="NZ_CP101125.1"/>
</dbReference>
<organism evidence="1 2">
    <name type="scientific">Pseudomonas nunensis</name>
    <dbReference type="NCBI Taxonomy" id="2961896"/>
    <lineage>
        <taxon>Bacteria</taxon>
        <taxon>Pseudomonadati</taxon>
        <taxon>Pseudomonadota</taxon>
        <taxon>Gammaproteobacteria</taxon>
        <taxon>Pseudomonadales</taxon>
        <taxon>Pseudomonadaceae</taxon>
        <taxon>Pseudomonas</taxon>
    </lineage>
</organism>
<evidence type="ECO:0000313" key="1">
    <source>
        <dbReference type="EMBL" id="UTO16935.1"/>
    </source>
</evidence>
<sequence length="91" mass="10714">MYIFEIVVPGESLELPGLSPRAKWDMEDMLHALTAQFFEANFALNLFEQTRLKEDASPTIEKWQRRVNRSREIEEIVEQERGPSTDFSKRI</sequence>
<proteinExistence type="predicted"/>
<evidence type="ECO:0000313" key="2">
    <source>
        <dbReference type="Proteomes" id="UP001059607"/>
    </source>
</evidence>
<keyword evidence="2" id="KW-1185">Reference proteome</keyword>
<dbReference type="EMBL" id="CP101125">
    <property type="protein sequence ID" value="UTO16935.1"/>
    <property type="molecule type" value="Genomic_DNA"/>
</dbReference>
<name>A0ABY5EQ45_9PSED</name>
<dbReference type="Proteomes" id="UP001059607">
    <property type="component" value="Chromosome"/>
</dbReference>
<protein>
    <submittedName>
        <fullName evidence="1">Uncharacterized protein</fullName>
    </submittedName>
</protein>
<accession>A0ABY5EQ45</accession>